<feature type="domain" description="NAD-dependent epimerase/dehydratase" evidence="2">
    <location>
        <begin position="3"/>
        <end position="208"/>
    </location>
</feature>
<reference evidence="3 4" key="1">
    <citation type="submission" date="2016-10" db="EMBL/GenBank/DDBJ databases">
        <authorList>
            <person name="de Groot N.N."/>
        </authorList>
    </citation>
    <scope>NUCLEOTIDE SEQUENCE [LARGE SCALE GENOMIC DNA]</scope>
    <source>
        <strain evidence="3 4">CGMCC 4.6533</strain>
    </source>
</reference>
<sequence length="294" mass="30496">MRVFVTGATGFVGSAVVRELIEAGHQVAGLARTDEAAAALRAAGAEPRPGSLDDLAGLRDGAAAADGVIHLAFVHDFANFEAANQTDRRAIAALGEALAGSGRPFVITSGTGVLPPGRVGTEEDEPGTHSPRGAAEQVGLSFVERGVRASLVRLPLVHGEGDPGFVATAIGIAREKGVSAYVGDGDHRWSSVHRLDAARLYRLALEEAPTGARLHAVAEEGVPVRDIAGVIGSRLGVPVTAITSGEAYEHFGWLASFVTLDMPASSALTQKLLDWHPARPGLIEDLNAGHYFKG</sequence>
<keyword evidence="4" id="KW-1185">Reference proteome</keyword>
<dbReference type="EMBL" id="FNDJ01000023">
    <property type="protein sequence ID" value="SDL21300.1"/>
    <property type="molecule type" value="Genomic_DNA"/>
</dbReference>
<evidence type="ECO:0000313" key="3">
    <source>
        <dbReference type="EMBL" id="SDL21300.1"/>
    </source>
</evidence>
<dbReference type="Proteomes" id="UP000199202">
    <property type="component" value="Unassembled WGS sequence"/>
</dbReference>
<proteinExistence type="predicted"/>
<gene>
    <name evidence="3" type="ORF">SAMN05421869_123107</name>
</gene>
<dbReference type="PANTHER" id="PTHR48079">
    <property type="entry name" value="PROTEIN YEEZ"/>
    <property type="match status" value="1"/>
</dbReference>
<evidence type="ECO:0000313" key="4">
    <source>
        <dbReference type="Proteomes" id="UP000199202"/>
    </source>
</evidence>
<dbReference type="GO" id="GO:0004029">
    <property type="term" value="F:aldehyde dehydrogenase (NAD+) activity"/>
    <property type="evidence" value="ECO:0007669"/>
    <property type="project" value="TreeGrafter"/>
</dbReference>
<feature type="region of interest" description="Disordered" evidence="1">
    <location>
        <begin position="111"/>
        <end position="133"/>
    </location>
</feature>
<dbReference type="PANTHER" id="PTHR48079:SF9">
    <property type="entry name" value="PUTATIVE-RELATED"/>
    <property type="match status" value="1"/>
</dbReference>
<evidence type="ECO:0000256" key="1">
    <source>
        <dbReference type="SAM" id="MobiDB-lite"/>
    </source>
</evidence>
<evidence type="ECO:0000259" key="2">
    <source>
        <dbReference type="Pfam" id="PF01370"/>
    </source>
</evidence>
<dbReference type="AlphaFoldDB" id="A0A1G9I7P5"/>
<dbReference type="GO" id="GO:0005737">
    <property type="term" value="C:cytoplasm"/>
    <property type="evidence" value="ECO:0007669"/>
    <property type="project" value="TreeGrafter"/>
</dbReference>
<dbReference type="STRING" id="633440.SAMN05421869_123107"/>
<dbReference type="SUPFAM" id="SSF51735">
    <property type="entry name" value="NAD(P)-binding Rossmann-fold domains"/>
    <property type="match status" value="1"/>
</dbReference>
<accession>A0A1G9I7P5</accession>
<dbReference type="CDD" id="cd05262">
    <property type="entry name" value="SDR_a7"/>
    <property type="match status" value="1"/>
</dbReference>
<dbReference type="InterPro" id="IPR051783">
    <property type="entry name" value="NAD(P)-dependent_oxidoreduct"/>
</dbReference>
<name>A0A1G9I7P5_9ACTN</name>
<dbReference type="InterPro" id="IPR001509">
    <property type="entry name" value="Epimerase_deHydtase"/>
</dbReference>
<dbReference type="Gene3D" id="3.40.50.720">
    <property type="entry name" value="NAD(P)-binding Rossmann-like Domain"/>
    <property type="match status" value="1"/>
</dbReference>
<dbReference type="InterPro" id="IPR036291">
    <property type="entry name" value="NAD(P)-bd_dom_sf"/>
</dbReference>
<dbReference type="OrthoDB" id="9787292at2"/>
<organism evidence="3 4">
    <name type="scientific">Nonomuraea jiangxiensis</name>
    <dbReference type="NCBI Taxonomy" id="633440"/>
    <lineage>
        <taxon>Bacteria</taxon>
        <taxon>Bacillati</taxon>
        <taxon>Actinomycetota</taxon>
        <taxon>Actinomycetes</taxon>
        <taxon>Streptosporangiales</taxon>
        <taxon>Streptosporangiaceae</taxon>
        <taxon>Nonomuraea</taxon>
    </lineage>
</organism>
<dbReference type="Pfam" id="PF01370">
    <property type="entry name" value="Epimerase"/>
    <property type="match status" value="1"/>
</dbReference>
<dbReference type="RefSeq" id="WP_090943931.1">
    <property type="nucleotide sequence ID" value="NZ_FNDJ01000023.1"/>
</dbReference>
<protein>
    <submittedName>
        <fullName evidence="3">Nucleoside-diphosphate-sugar epimerase</fullName>
    </submittedName>
</protein>